<name>A0A1G2KP28_9BACT</name>
<accession>A0A1G2KP28</accession>
<reference evidence="1 2" key="1">
    <citation type="journal article" date="2016" name="Nat. Commun.">
        <title>Thousands of microbial genomes shed light on interconnected biogeochemical processes in an aquifer system.</title>
        <authorList>
            <person name="Anantharaman K."/>
            <person name="Brown C.T."/>
            <person name="Hug L.A."/>
            <person name="Sharon I."/>
            <person name="Castelle C.J."/>
            <person name="Probst A.J."/>
            <person name="Thomas B.C."/>
            <person name="Singh A."/>
            <person name="Wilkins M.J."/>
            <person name="Karaoz U."/>
            <person name="Brodie E.L."/>
            <person name="Williams K.H."/>
            <person name="Hubbard S.S."/>
            <person name="Banfield J.F."/>
        </authorList>
    </citation>
    <scope>NUCLEOTIDE SEQUENCE [LARGE SCALE GENOMIC DNA]</scope>
</reference>
<evidence type="ECO:0000313" key="1">
    <source>
        <dbReference type="EMBL" id="OHA01136.1"/>
    </source>
</evidence>
<evidence type="ECO:0000313" key="2">
    <source>
        <dbReference type="Proteomes" id="UP000178710"/>
    </source>
</evidence>
<comment type="caution">
    <text evidence="1">The sequence shown here is derived from an EMBL/GenBank/DDBJ whole genome shotgun (WGS) entry which is preliminary data.</text>
</comment>
<proteinExistence type="predicted"/>
<gene>
    <name evidence="1" type="ORF">A3C12_01905</name>
</gene>
<dbReference type="Proteomes" id="UP000178710">
    <property type="component" value="Unassembled WGS sequence"/>
</dbReference>
<sequence length="123" mass="14560">MDLKKLDAADLAACRLVEALNCLFFRMNVKEWAPITNFSYKRLPLPEGMNRAEEIRVAIYPDDWEEYSFFIFGRAFFSGDWLMELKIGMDASHLPRDFRYFSGHFKRAFPQWKFGDICTSLRI</sequence>
<dbReference type="EMBL" id="MHQK01000034">
    <property type="protein sequence ID" value="OHA01136.1"/>
    <property type="molecule type" value="Genomic_DNA"/>
</dbReference>
<dbReference type="AlphaFoldDB" id="A0A1G2KP28"/>
<protein>
    <submittedName>
        <fullName evidence="1">Uncharacterized protein</fullName>
    </submittedName>
</protein>
<organism evidence="1 2">
    <name type="scientific">Candidatus Sungbacteria bacterium RIFCSPHIGHO2_02_FULL_49_20</name>
    <dbReference type="NCBI Taxonomy" id="1802272"/>
    <lineage>
        <taxon>Bacteria</taxon>
        <taxon>Candidatus Sungiibacteriota</taxon>
    </lineage>
</organism>